<dbReference type="SUPFAM" id="SSF48208">
    <property type="entry name" value="Six-hairpin glycosidases"/>
    <property type="match status" value="2"/>
</dbReference>
<evidence type="ECO:0000259" key="2">
    <source>
        <dbReference type="Pfam" id="PF21345"/>
    </source>
</evidence>
<dbReference type="InterPro" id="IPR045793">
    <property type="entry name" value="PcRGLX/YetA-like"/>
</dbReference>
<gene>
    <name evidence="3" type="ORF">F4Y42_00955</name>
</gene>
<name>A0A6B0YLT3_9CHLR</name>
<sequence length="748" mass="84063">MSTLYFEKLSQYDRIAEPVTVSIPFAEGTLSAAAHLVIEDDGEVLPSQQRALAHWADGSVKWLLVHLQPDLPGNLSKTLNFRIASDPAPHSQQQVQVTEDAEGLLVDTGPLRFRVPREGFLPVQDVVLAGGPEWPAPFAGFKLETDAAAADSSRGAVELEIDEAGPLRAVILVRGRHLQPDGTVFLELRGRITAYAGKPYIEVEHQFLHTLDMPQVTLQSLRLDFTASQAGKPPQLTLGEGWYRTSITESDTDVSQTLDTETMLYQSNEHFIDSYYGDFWTDWRDDQGGLCLSIHQAHQNFPKKLHGHTQGIACWLYPAGETPAPVLQGMAKTHRIQLHFHGPDTTQDALSQRSLQFQLPDRPSLPVNWYRVNNPWIETYFPENLPRRLYTDLNDLHDGRPKALGMMHFGDAPDSGYTNQGRGEGENVWVNNEYDRPHACTLYYALTGQRRALDSALVSARHWLDVDFCHHHPDPLIDGGLRLHTRYHATGRCTPSHEWTEGFLDYYFLTGRRESLEVANSIGENILRHMRLPSMQQLGEASVREGGWALRAYVGLWLGTGEQRWRDEARKLIEMFLDWHDEFGALLAPYTSHTMPRVPFMISLTVCSFARYLLIEDDERVKRLIVSVMDDLIEHCLGPDGVFYYKELPSLQRTAPTPHALEALTYAWRVSGDERYLRVAANTFAALMFKLETKESGPKFADPSGAVIDGVGGGRIFADKYTSLVLYAGAAAPLGLLDWYEYPFPGAA</sequence>
<dbReference type="AlphaFoldDB" id="A0A6B0YLT3"/>
<feature type="domain" description="PcRGLX/YetA-like N-terminal RIFT barrel" evidence="1">
    <location>
        <begin position="15"/>
        <end position="62"/>
    </location>
</feature>
<proteinExistence type="predicted"/>
<comment type="caution">
    <text evidence="3">The sequence shown here is derived from an EMBL/GenBank/DDBJ whole genome shotgun (WGS) entry which is preliminary data.</text>
</comment>
<reference evidence="3" key="1">
    <citation type="submission" date="2019-09" db="EMBL/GenBank/DDBJ databases">
        <title>Characterisation of the sponge microbiome using genome-centric metagenomics.</title>
        <authorList>
            <person name="Engelberts J.P."/>
            <person name="Robbins S.J."/>
            <person name="De Goeij J.M."/>
            <person name="Aranda M."/>
            <person name="Bell S.C."/>
            <person name="Webster N.S."/>
        </authorList>
    </citation>
    <scope>NUCLEOTIDE SEQUENCE</scope>
    <source>
        <strain evidence="3">SB0664_bin_27</strain>
    </source>
</reference>
<dbReference type="InterPro" id="IPR048329">
    <property type="entry name" value="PcRGLX_1st"/>
</dbReference>
<feature type="domain" description="PcRGLX/YetA-like central beta-sandwich" evidence="2">
    <location>
        <begin position="95"/>
        <end position="229"/>
    </location>
</feature>
<dbReference type="Pfam" id="PF21345">
    <property type="entry name" value="PcRGLX_2nd"/>
    <property type="match status" value="1"/>
</dbReference>
<dbReference type="PANTHER" id="PTHR40081">
    <property type="entry name" value="CONCANAVALIN A-LIKE LECTIN/GLUCANASE"/>
    <property type="match status" value="1"/>
</dbReference>
<accession>A0A6B0YLT3</accession>
<evidence type="ECO:0000259" key="1">
    <source>
        <dbReference type="Pfam" id="PF19501"/>
    </source>
</evidence>
<protein>
    <submittedName>
        <fullName evidence="3">Uncharacterized protein</fullName>
    </submittedName>
</protein>
<dbReference type="EMBL" id="VXRG01000008">
    <property type="protein sequence ID" value="MXY91996.1"/>
    <property type="molecule type" value="Genomic_DNA"/>
</dbReference>
<dbReference type="InterPro" id="IPR048330">
    <property type="entry name" value="PcRGLX/YetA_2nd"/>
</dbReference>
<dbReference type="GO" id="GO:0005975">
    <property type="term" value="P:carbohydrate metabolic process"/>
    <property type="evidence" value="ECO:0007669"/>
    <property type="project" value="InterPro"/>
</dbReference>
<organism evidence="3">
    <name type="scientific">Caldilineaceae bacterium SB0664_bin_27</name>
    <dbReference type="NCBI Taxonomy" id="2605260"/>
    <lineage>
        <taxon>Bacteria</taxon>
        <taxon>Bacillati</taxon>
        <taxon>Chloroflexota</taxon>
        <taxon>Caldilineae</taxon>
        <taxon>Caldilineales</taxon>
        <taxon>Caldilineaceae</taxon>
    </lineage>
</organism>
<dbReference type="Pfam" id="PF19501">
    <property type="entry name" value="PcRGLX_1st"/>
    <property type="match status" value="1"/>
</dbReference>
<evidence type="ECO:0000313" key="3">
    <source>
        <dbReference type="EMBL" id="MXY91996.1"/>
    </source>
</evidence>
<dbReference type="PANTHER" id="PTHR40081:SF1">
    <property type="entry name" value="TAT PATHWAY SIGNAL SEQUENCE DOMAIN PROTEIN"/>
    <property type="match status" value="1"/>
</dbReference>
<dbReference type="InterPro" id="IPR008928">
    <property type="entry name" value="6-hairpin_glycosidase_sf"/>
</dbReference>